<name>A0A1J1HLT4_9DIPT</name>
<evidence type="ECO:0000313" key="2">
    <source>
        <dbReference type="Proteomes" id="UP000183832"/>
    </source>
</evidence>
<sequence length="264" mass="30271">MSHAKSFYTTRQEIEKGREFMPYTNVKSMQEDNKKFHGNGNYLTRIAPYDDYEQAMNENEELSGNFPFFNNAKFQYNHNRIQTRDANRQKAAQATAAATTDILNETNTINQNNNKSKEGDSDLSKTFINNTFDERPAASTSSMTNNKSSELANVIGILDEMREELELMRMSKMQCNQTPDGSNCDVNGAWNSEQIGLRFELATSLTNDKLTVNLSDKAPKKMRAIEDKEERFINDRIVHFPFSREDNNEEQRIATLSISSRTNK</sequence>
<proteinExistence type="predicted"/>
<evidence type="ECO:0000313" key="1">
    <source>
        <dbReference type="EMBL" id="CRK88997.1"/>
    </source>
</evidence>
<gene>
    <name evidence="1" type="ORF">CLUMA_CG002783</name>
</gene>
<dbReference type="Proteomes" id="UP000183832">
    <property type="component" value="Unassembled WGS sequence"/>
</dbReference>
<organism evidence="1 2">
    <name type="scientific">Clunio marinus</name>
    <dbReference type="NCBI Taxonomy" id="568069"/>
    <lineage>
        <taxon>Eukaryota</taxon>
        <taxon>Metazoa</taxon>
        <taxon>Ecdysozoa</taxon>
        <taxon>Arthropoda</taxon>
        <taxon>Hexapoda</taxon>
        <taxon>Insecta</taxon>
        <taxon>Pterygota</taxon>
        <taxon>Neoptera</taxon>
        <taxon>Endopterygota</taxon>
        <taxon>Diptera</taxon>
        <taxon>Nematocera</taxon>
        <taxon>Chironomoidea</taxon>
        <taxon>Chironomidae</taxon>
        <taxon>Clunio</taxon>
    </lineage>
</organism>
<accession>A0A1J1HLT4</accession>
<keyword evidence="2" id="KW-1185">Reference proteome</keyword>
<dbReference type="OrthoDB" id="7777905at2759"/>
<dbReference type="EMBL" id="CVRI01000010">
    <property type="protein sequence ID" value="CRK88997.1"/>
    <property type="molecule type" value="Genomic_DNA"/>
</dbReference>
<dbReference type="AlphaFoldDB" id="A0A1J1HLT4"/>
<reference evidence="1 2" key="1">
    <citation type="submission" date="2015-04" db="EMBL/GenBank/DDBJ databases">
        <authorList>
            <person name="Syromyatnikov M.Y."/>
            <person name="Popov V.N."/>
        </authorList>
    </citation>
    <scope>NUCLEOTIDE SEQUENCE [LARGE SCALE GENOMIC DNA]</scope>
</reference>
<protein>
    <submittedName>
        <fullName evidence="1">CLUMA_CG002783, isoform A</fullName>
    </submittedName>
</protein>